<name>A0A4C1XCR3_EUMVA</name>
<dbReference type="EMBL" id="BGZK01000819">
    <property type="protein sequence ID" value="GBP61636.1"/>
    <property type="molecule type" value="Genomic_DNA"/>
</dbReference>
<reference evidence="2 3" key="1">
    <citation type="journal article" date="2019" name="Commun. Biol.">
        <title>The bagworm genome reveals a unique fibroin gene that provides high tensile strength.</title>
        <authorList>
            <person name="Kono N."/>
            <person name="Nakamura H."/>
            <person name="Ohtoshi R."/>
            <person name="Tomita M."/>
            <person name="Numata K."/>
            <person name="Arakawa K."/>
        </authorList>
    </citation>
    <scope>NUCLEOTIDE SEQUENCE [LARGE SCALE GENOMIC DNA]</scope>
</reference>
<feature type="region of interest" description="Disordered" evidence="1">
    <location>
        <begin position="58"/>
        <end position="85"/>
    </location>
</feature>
<dbReference type="Proteomes" id="UP000299102">
    <property type="component" value="Unassembled WGS sequence"/>
</dbReference>
<gene>
    <name evidence="2" type="ORF">EVAR_43573_1</name>
</gene>
<feature type="region of interest" description="Disordered" evidence="1">
    <location>
        <begin position="1"/>
        <end position="32"/>
    </location>
</feature>
<protein>
    <submittedName>
        <fullName evidence="2">Uncharacterized protein</fullName>
    </submittedName>
</protein>
<organism evidence="2 3">
    <name type="scientific">Eumeta variegata</name>
    <name type="common">Bagworm moth</name>
    <name type="synonym">Eumeta japonica</name>
    <dbReference type="NCBI Taxonomy" id="151549"/>
    <lineage>
        <taxon>Eukaryota</taxon>
        <taxon>Metazoa</taxon>
        <taxon>Ecdysozoa</taxon>
        <taxon>Arthropoda</taxon>
        <taxon>Hexapoda</taxon>
        <taxon>Insecta</taxon>
        <taxon>Pterygota</taxon>
        <taxon>Neoptera</taxon>
        <taxon>Endopterygota</taxon>
        <taxon>Lepidoptera</taxon>
        <taxon>Glossata</taxon>
        <taxon>Ditrysia</taxon>
        <taxon>Tineoidea</taxon>
        <taxon>Psychidae</taxon>
        <taxon>Oiketicinae</taxon>
        <taxon>Eumeta</taxon>
    </lineage>
</organism>
<dbReference type="AlphaFoldDB" id="A0A4C1XCR3"/>
<evidence type="ECO:0000313" key="3">
    <source>
        <dbReference type="Proteomes" id="UP000299102"/>
    </source>
</evidence>
<keyword evidence="3" id="KW-1185">Reference proteome</keyword>
<evidence type="ECO:0000256" key="1">
    <source>
        <dbReference type="SAM" id="MobiDB-lite"/>
    </source>
</evidence>
<accession>A0A4C1XCR3</accession>
<feature type="compositionally biased region" description="Basic and acidic residues" evidence="1">
    <location>
        <begin position="76"/>
        <end position="85"/>
    </location>
</feature>
<proteinExistence type="predicted"/>
<evidence type="ECO:0000313" key="2">
    <source>
        <dbReference type="EMBL" id="GBP61636.1"/>
    </source>
</evidence>
<sequence length="85" mass="9251">MSHILCESWRTSGRPAPRSASGGAVKKRGKRKKSYRGLFFFINKGYVREMDAGECADSAALPKGGERLTGRAPAARPEHDDSSLN</sequence>
<comment type="caution">
    <text evidence="2">The sequence shown here is derived from an EMBL/GenBank/DDBJ whole genome shotgun (WGS) entry which is preliminary data.</text>
</comment>